<dbReference type="OrthoDB" id="28904at10239"/>
<proteinExistence type="predicted"/>
<gene>
    <name evidence="1" type="primary">39</name>
    <name evidence="1" type="ORF">SEA_EYRE_39</name>
</gene>
<name>A0A1B3B003_9CAUD</name>
<dbReference type="KEGG" id="vg:29068945"/>
<reference evidence="2" key="1">
    <citation type="submission" date="2016-07" db="EMBL/GenBank/DDBJ databases">
        <authorList>
            <person name="Florea S."/>
            <person name="Webb J.S."/>
            <person name="Jaromczyk J."/>
            <person name="Schardl C.L."/>
        </authorList>
    </citation>
    <scope>NUCLEOTIDE SEQUENCE [LARGE SCALE GENOMIC DNA]</scope>
</reference>
<dbReference type="EMBL" id="KX557277">
    <property type="protein sequence ID" value="AOE44319.1"/>
    <property type="molecule type" value="Genomic_DNA"/>
</dbReference>
<evidence type="ECO:0000313" key="1">
    <source>
        <dbReference type="EMBL" id="AOE44319.1"/>
    </source>
</evidence>
<accession>A0A1B3B003</accession>
<dbReference type="Proteomes" id="UP000201149">
    <property type="component" value="Segment"/>
</dbReference>
<evidence type="ECO:0000313" key="2">
    <source>
        <dbReference type="Proteomes" id="UP000201149"/>
    </source>
</evidence>
<keyword evidence="2" id="KW-1185">Reference proteome</keyword>
<organism evidence="1 2">
    <name type="scientific">Gordonia phage Eyre</name>
    <dbReference type="NCBI Taxonomy" id="1887646"/>
    <lineage>
        <taxon>Viruses</taxon>
        <taxon>Duplodnaviria</taxon>
        <taxon>Heunggongvirae</taxon>
        <taxon>Uroviricota</taxon>
        <taxon>Caudoviricetes</taxon>
        <taxon>Eyrevirus</taxon>
        <taxon>Eyrevirus eyre</taxon>
    </lineage>
</organism>
<dbReference type="RefSeq" id="YP_009292430.1">
    <property type="nucleotide sequence ID" value="NC_031122.1"/>
</dbReference>
<dbReference type="GeneID" id="29068945"/>
<sequence>MNGPEHYREAERLISVAQPDSPDVRDVAIINLAAVHATLALAAATALSGVISNNVTPGSPVNELAHDKETWAAVDEWHKVSAQAGGGDQ</sequence>
<protein>
    <submittedName>
        <fullName evidence="1">Uncharacterized protein</fullName>
    </submittedName>
</protein>